<dbReference type="AlphaFoldDB" id="A0A1T4T5Z3"/>
<dbReference type="Pfam" id="PF00561">
    <property type="entry name" value="Abhydrolase_1"/>
    <property type="match status" value="1"/>
</dbReference>
<dbReference type="SUPFAM" id="SSF53474">
    <property type="entry name" value="alpha/beta-Hydrolases"/>
    <property type="match status" value="1"/>
</dbReference>
<dbReference type="InterPro" id="IPR029058">
    <property type="entry name" value="AB_hydrolase_fold"/>
</dbReference>
<dbReference type="OrthoDB" id="9801400at2"/>
<dbReference type="InterPro" id="IPR000639">
    <property type="entry name" value="Epox_hydrolase-like"/>
</dbReference>
<accession>A0A1T4T5Z3</accession>
<reference evidence="4" key="1">
    <citation type="submission" date="2017-02" db="EMBL/GenBank/DDBJ databases">
        <authorList>
            <person name="Varghese N."/>
            <person name="Submissions S."/>
        </authorList>
    </citation>
    <scope>NUCLEOTIDE SEQUENCE [LARGE SCALE GENOMIC DNA]</scope>
    <source>
        <strain evidence="4">ATCC 27094</strain>
    </source>
</reference>
<proteinExistence type="predicted"/>
<protein>
    <submittedName>
        <fullName evidence="3">Haloacetate dehalogenase</fullName>
    </submittedName>
</protein>
<evidence type="ECO:0000259" key="2">
    <source>
        <dbReference type="Pfam" id="PF00561"/>
    </source>
</evidence>
<dbReference type="EMBL" id="FUWJ01000013">
    <property type="protein sequence ID" value="SKA35862.1"/>
    <property type="molecule type" value="Genomic_DNA"/>
</dbReference>
<feature type="domain" description="AB hydrolase-1" evidence="2">
    <location>
        <begin position="27"/>
        <end position="179"/>
    </location>
</feature>
<dbReference type="STRING" id="225324.SAMN02745126_05738"/>
<organism evidence="3 4">
    <name type="scientific">Enhydrobacter aerosaccus</name>
    <dbReference type="NCBI Taxonomy" id="225324"/>
    <lineage>
        <taxon>Bacteria</taxon>
        <taxon>Pseudomonadati</taxon>
        <taxon>Pseudomonadota</taxon>
        <taxon>Alphaproteobacteria</taxon>
        <taxon>Hyphomicrobiales</taxon>
        <taxon>Enhydrobacter</taxon>
    </lineage>
</organism>
<evidence type="ECO:0000313" key="4">
    <source>
        <dbReference type="Proteomes" id="UP000190092"/>
    </source>
</evidence>
<dbReference type="Proteomes" id="UP000190092">
    <property type="component" value="Unassembled WGS sequence"/>
</dbReference>
<dbReference type="PRINTS" id="PR00111">
    <property type="entry name" value="ABHYDROLASE"/>
</dbReference>
<dbReference type="RefSeq" id="WP_085937475.1">
    <property type="nucleotide sequence ID" value="NZ_FUWJ01000013.1"/>
</dbReference>
<name>A0A1T4T5Z3_9HYPH</name>
<dbReference type="InterPro" id="IPR000073">
    <property type="entry name" value="AB_hydrolase_1"/>
</dbReference>
<evidence type="ECO:0000256" key="1">
    <source>
        <dbReference type="ARBA" id="ARBA00022801"/>
    </source>
</evidence>
<dbReference type="GO" id="GO:0016787">
    <property type="term" value="F:hydrolase activity"/>
    <property type="evidence" value="ECO:0007669"/>
    <property type="project" value="UniProtKB-KW"/>
</dbReference>
<dbReference type="PANTHER" id="PTHR43329">
    <property type="entry name" value="EPOXIDE HYDROLASE"/>
    <property type="match status" value="1"/>
</dbReference>
<evidence type="ECO:0000313" key="3">
    <source>
        <dbReference type="EMBL" id="SKA35862.1"/>
    </source>
</evidence>
<sequence length="307" mass="34239">MLLQDFSYRRITTAGGSISFAIGGSGPPLLLLHGYPQTHLAWHRVAPMLAREFTVVAPDLRGYGDSGGRDTTFEPASFSKRAMALDQVELMQACGFDHFAVVGHDRGGRVAYRLALDHPKRVNALVSLTVIPTLEVWARTSKPFAMGAWHWFFFAQPFDLPERLIGADPGYFFDWTLRRMAKYFDRLSPEAITAYRSAFLRPDVRRAIFADYRAGATVDEGHDREDRQAGRRLACPVFVTWEAGRYSSGDSPVDIWRSWADEVDGGPIDAGHLQAEEAPEDLLTAILPFLRLHGKKAPPPSPVSRIP</sequence>
<keyword evidence="1" id="KW-0378">Hydrolase</keyword>
<keyword evidence="4" id="KW-1185">Reference proteome</keyword>
<dbReference type="PRINTS" id="PR00412">
    <property type="entry name" value="EPOXHYDRLASE"/>
</dbReference>
<dbReference type="Gene3D" id="3.40.50.1820">
    <property type="entry name" value="alpha/beta hydrolase"/>
    <property type="match status" value="1"/>
</dbReference>
<gene>
    <name evidence="3" type="ORF">SAMN02745126_05738</name>
</gene>